<protein>
    <recommendedName>
        <fullName evidence="11">Xaa-Pro dipeptidase</fullName>
        <ecNumber evidence="10">3.4.13.9</ecNumber>
    </recommendedName>
    <alternativeName>
        <fullName evidence="14">Imidodipeptidase</fullName>
    </alternativeName>
    <alternativeName>
        <fullName evidence="12">Peptidase D</fullName>
    </alternativeName>
    <alternativeName>
        <fullName evidence="13">Proline dipeptidase</fullName>
    </alternativeName>
</protein>
<evidence type="ECO:0000256" key="13">
    <source>
        <dbReference type="ARBA" id="ARBA00044284"/>
    </source>
</evidence>
<dbReference type="Pfam" id="PF00557">
    <property type="entry name" value="Peptidase_M24"/>
    <property type="match status" value="1"/>
</dbReference>
<dbReference type="SUPFAM" id="SSF53092">
    <property type="entry name" value="Creatinase/prolidase N-terminal domain"/>
    <property type="match status" value="1"/>
</dbReference>
<dbReference type="Pfam" id="PF05195">
    <property type="entry name" value="AMP_N"/>
    <property type="match status" value="1"/>
</dbReference>
<dbReference type="EMBL" id="MTYJ01000023">
    <property type="protein sequence ID" value="OQV21481.1"/>
    <property type="molecule type" value="Genomic_DNA"/>
</dbReference>
<evidence type="ECO:0000313" key="18">
    <source>
        <dbReference type="Proteomes" id="UP000192578"/>
    </source>
</evidence>
<dbReference type="InterPro" id="IPR052433">
    <property type="entry name" value="X-Pro_dipept-like"/>
</dbReference>
<keyword evidence="4" id="KW-0479">Metal-binding</keyword>
<dbReference type="InterPro" id="IPR000994">
    <property type="entry name" value="Pept_M24"/>
</dbReference>
<keyword evidence="6" id="KW-0224">Dipeptidase</keyword>
<comment type="subunit">
    <text evidence="2">Homodimer.</text>
</comment>
<evidence type="ECO:0000256" key="11">
    <source>
        <dbReference type="ARBA" id="ARBA00044141"/>
    </source>
</evidence>
<evidence type="ECO:0000256" key="3">
    <source>
        <dbReference type="ARBA" id="ARBA00022670"/>
    </source>
</evidence>
<evidence type="ECO:0000256" key="4">
    <source>
        <dbReference type="ARBA" id="ARBA00022723"/>
    </source>
</evidence>
<evidence type="ECO:0000256" key="5">
    <source>
        <dbReference type="ARBA" id="ARBA00022801"/>
    </source>
</evidence>
<evidence type="ECO:0000256" key="1">
    <source>
        <dbReference type="ARBA" id="ARBA00001936"/>
    </source>
</evidence>
<evidence type="ECO:0000256" key="9">
    <source>
        <dbReference type="ARBA" id="ARBA00043990"/>
    </source>
</evidence>
<dbReference type="PANTHER" id="PTHR48480:SF2">
    <property type="entry name" value="PEPTIDASE D"/>
    <property type="match status" value="1"/>
</dbReference>
<dbReference type="PANTHER" id="PTHR48480">
    <property type="match status" value="1"/>
</dbReference>
<dbReference type="InterPro" id="IPR007865">
    <property type="entry name" value="Aminopep_P_N"/>
</dbReference>
<comment type="cofactor">
    <cofactor evidence="1">
        <name>Mn(2+)</name>
        <dbReference type="ChEBI" id="CHEBI:29035"/>
    </cofactor>
</comment>
<gene>
    <name evidence="17" type="ORF">BV898_04685</name>
</gene>
<keyword evidence="3" id="KW-0645">Protease</keyword>
<dbReference type="GO" id="GO:0030145">
    <property type="term" value="F:manganese ion binding"/>
    <property type="evidence" value="ECO:0007669"/>
    <property type="project" value="InterPro"/>
</dbReference>
<dbReference type="AlphaFoldDB" id="A0A1W0X233"/>
<keyword evidence="8" id="KW-0464">Manganese</keyword>
<dbReference type="InterPro" id="IPR029149">
    <property type="entry name" value="Creatin/AminoP/Spt16_N"/>
</dbReference>
<reference evidence="18" key="1">
    <citation type="submission" date="2017-01" db="EMBL/GenBank/DDBJ databases">
        <title>Comparative genomics of anhydrobiosis in the tardigrade Hypsibius dujardini.</title>
        <authorList>
            <person name="Yoshida Y."/>
            <person name="Koutsovoulos G."/>
            <person name="Laetsch D."/>
            <person name="Stevens L."/>
            <person name="Kumar S."/>
            <person name="Horikawa D."/>
            <person name="Ishino K."/>
            <person name="Komine S."/>
            <person name="Tomita M."/>
            <person name="Blaxter M."/>
            <person name="Arakawa K."/>
        </authorList>
    </citation>
    <scope>NUCLEOTIDE SEQUENCE [LARGE SCALE GENOMIC DNA]</scope>
    <source>
        <strain evidence="18">Z151</strain>
    </source>
</reference>
<dbReference type="GO" id="GO:0102009">
    <property type="term" value="F:proline dipeptidase activity"/>
    <property type="evidence" value="ECO:0007669"/>
    <property type="project" value="UniProtKB-EC"/>
</dbReference>
<keyword evidence="18" id="KW-1185">Reference proteome</keyword>
<evidence type="ECO:0000256" key="14">
    <source>
        <dbReference type="ARBA" id="ARBA00044351"/>
    </source>
</evidence>
<dbReference type="SMART" id="SM01011">
    <property type="entry name" value="AMP_N"/>
    <property type="match status" value="1"/>
</dbReference>
<evidence type="ECO:0000313" key="17">
    <source>
        <dbReference type="EMBL" id="OQV21481.1"/>
    </source>
</evidence>
<comment type="similarity">
    <text evidence="9">Belongs to the peptidase M24B family. Eukaryotic-type prolidase subfamily.</text>
</comment>
<keyword evidence="5" id="KW-0378">Hydrolase</keyword>
<evidence type="ECO:0000256" key="2">
    <source>
        <dbReference type="ARBA" id="ARBA00011738"/>
    </source>
</evidence>
<name>A0A1W0X233_HYPEX</name>
<dbReference type="Gene3D" id="3.90.230.10">
    <property type="entry name" value="Creatinase/methionine aminopeptidase superfamily"/>
    <property type="match status" value="1"/>
</dbReference>
<evidence type="ECO:0000256" key="12">
    <source>
        <dbReference type="ARBA" id="ARBA00044252"/>
    </source>
</evidence>
<feature type="domain" description="Aminopeptidase P N-terminal" evidence="16">
    <location>
        <begin position="42"/>
        <end position="181"/>
    </location>
</feature>
<evidence type="ECO:0000256" key="15">
    <source>
        <dbReference type="ARBA" id="ARBA00048994"/>
    </source>
</evidence>
<organism evidence="17 18">
    <name type="scientific">Hypsibius exemplaris</name>
    <name type="common">Freshwater tardigrade</name>
    <dbReference type="NCBI Taxonomy" id="2072580"/>
    <lineage>
        <taxon>Eukaryota</taxon>
        <taxon>Metazoa</taxon>
        <taxon>Ecdysozoa</taxon>
        <taxon>Tardigrada</taxon>
        <taxon>Eutardigrada</taxon>
        <taxon>Parachela</taxon>
        <taxon>Hypsibioidea</taxon>
        <taxon>Hypsibiidae</taxon>
        <taxon>Hypsibius</taxon>
    </lineage>
</organism>
<keyword evidence="7" id="KW-0482">Metalloprotease</keyword>
<proteinExistence type="inferred from homology"/>
<evidence type="ECO:0000256" key="8">
    <source>
        <dbReference type="ARBA" id="ARBA00023211"/>
    </source>
</evidence>
<dbReference type="CDD" id="cd01087">
    <property type="entry name" value="Prolidase"/>
    <property type="match status" value="1"/>
</dbReference>
<sequence>MPGTGSATNEAGATELKRTYSQGGDAAHPHHGNAFTLGKHKVSMKLFSKNRERLCQRLREVALVVEQPSVVLLQGGESTTRYCTDTEPVFRQESFFHWAFGVLEPDCFGAIDVTTGKSTLFVPRLPESYAVWYGKLWTLDDFKARYAVDAVHYTDEIAEQLAAITAPQPAVLLTLKGVNSDSGKTSHEATFKGIEAFKVNNTVLHPEICECRVIKTADELEVLRYANRISSAAHREVMKKIRPGMKEYQLESEFLHHAYAQGGCRHSSYTCICGSGDNSAVLHYGHAGAPNDHVVKEGDLCLFDMGAEYYCYGSDITCTFPASGKFSPDQKIVYEAVLKANRNVIAAMKPGVGWVDMHVLAERTILEEFKKHGLLTGDVDEMVEARLGAVFMPHGLGHFMGVDVHDVGGFRRER</sequence>
<dbReference type="InterPro" id="IPR036005">
    <property type="entry name" value="Creatinase/aminopeptidase-like"/>
</dbReference>
<dbReference type="Gene3D" id="3.40.350.10">
    <property type="entry name" value="Creatinase/prolidase N-terminal domain"/>
    <property type="match status" value="1"/>
</dbReference>
<dbReference type="GO" id="GO:0006508">
    <property type="term" value="P:proteolysis"/>
    <property type="evidence" value="ECO:0007669"/>
    <property type="project" value="UniProtKB-KW"/>
</dbReference>
<dbReference type="OrthoDB" id="10261878at2759"/>
<evidence type="ECO:0000259" key="16">
    <source>
        <dbReference type="SMART" id="SM01011"/>
    </source>
</evidence>
<dbReference type="SUPFAM" id="SSF55920">
    <property type="entry name" value="Creatinase/aminopeptidase"/>
    <property type="match status" value="1"/>
</dbReference>
<dbReference type="EC" id="3.4.13.9" evidence="10"/>
<comment type="caution">
    <text evidence="17">The sequence shown here is derived from an EMBL/GenBank/DDBJ whole genome shotgun (WGS) entry which is preliminary data.</text>
</comment>
<dbReference type="Proteomes" id="UP000192578">
    <property type="component" value="Unassembled WGS sequence"/>
</dbReference>
<evidence type="ECO:0000256" key="10">
    <source>
        <dbReference type="ARBA" id="ARBA00044051"/>
    </source>
</evidence>
<evidence type="ECO:0000256" key="7">
    <source>
        <dbReference type="ARBA" id="ARBA00023049"/>
    </source>
</evidence>
<evidence type="ECO:0000256" key="6">
    <source>
        <dbReference type="ARBA" id="ARBA00022997"/>
    </source>
</evidence>
<comment type="catalytic activity">
    <reaction evidence="15">
        <text>Xaa-L-Pro dipeptide + H2O = an L-alpha-amino acid + L-proline</text>
        <dbReference type="Rhea" id="RHEA:76407"/>
        <dbReference type="ChEBI" id="CHEBI:15377"/>
        <dbReference type="ChEBI" id="CHEBI:59869"/>
        <dbReference type="ChEBI" id="CHEBI:60039"/>
        <dbReference type="ChEBI" id="CHEBI:195196"/>
        <dbReference type="EC" id="3.4.13.9"/>
    </reaction>
</comment>
<dbReference type="GO" id="GO:0070006">
    <property type="term" value="F:metalloaminopeptidase activity"/>
    <property type="evidence" value="ECO:0007669"/>
    <property type="project" value="InterPro"/>
</dbReference>
<accession>A0A1W0X233</accession>